<proteinExistence type="predicted"/>
<keyword evidence="5" id="KW-0067">ATP-binding</keyword>
<evidence type="ECO:0000256" key="4">
    <source>
        <dbReference type="ARBA" id="ARBA00022786"/>
    </source>
</evidence>
<reference evidence="10" key="1">
    <citation type="journal article" date="2018" name="Gigascience">
        <title>Genome assembly of the Pink Ipe (Handroanthus impetiginosus, Bignoniaceae), a highly valued, ecologically keystone Neotropical timber forest tree.</title>
        <authorList>
            <person name="Silva-Junior O.B."/>
            <person name="Grattapaglia D."/>
            <person name="Novaes E."/>
            <person name="Collevatti R.G."/>
        </authorList>
    </citation>
    <scope>NUCLEOTIDE SEQUENCE [LARGE SCALE GENOMIC DNA]</scope>
    <source>
        <strain evidence="10">cv. UFG-1</strain>
    </source>
</reference>
<keyword evidence="10" id="KW-1185">Reference proteome</keyword>
<dbReference type="EC" id="2.3.2.27" evidence="2"/>
<keyword evidence="9" id="KW-0418">Kinase</keyword>
<dbReference type="SUPFAM" id="SSF56112">
    <property type="entry name" value="Protein kinase-like (PK-like)"/>
    <property type="match status" value="1"/>
</dbReference>
<feature type="domain" description="Protein kinase" evidence="8">
    <location>
        <begin position="395"/>
        <end position="661"/>
    </location>
</feature>
<keyword evidence="6" id="KW-0175">Coiled coil</keyword>
<dbReference type="InterPro" id="IPR051348">
    <property type="entry name" value="U-box_ubiquitin_ligases"/>
</dbReference>
<keyword evidence="9" id="KW-0723">Serine/threonine-protein kinase</keyword>
<dbReference type="Gene3D" id="3.30.200.20">
    <property type="entry name" value="Phosphorylase Kinase, domain 1"/>
    <property type="match status" value="1"/>
</dbReference>
<comment type="caution">
    <text evidence="9">The sequence shown here is derived from an EMBL/GenBank/DDBJ whole genome shotgun (WGS) entry which is preliminary data.</text>
</comment>
<dbReference type="PROSITE" id="PS00108">
    <property type="entry name" value="PROTEIN_KINASE_ST"/>
    <property type="match status" value="1"/>
</dbReference>
<dbReference type="Proteomes" id="UP000231279">
    <property type="component" value="Unassembled WGS sequence"/>
</dbReference>
<dbReference type="GO" id="GO:0061630">
    <property type="term" value="F:ubiquitin protein ligase activity"/>
    <property type="evidence" value="ECO:0007669"/>
    <property type="project" value="UniProtKB-EC"/>
</dbReference>
<name>A0A2G9HAW5_9LAMI</name>
<gene>
    <name evidence="9" type="ORF">CDL12_12741</name>
</gene>
<dbReference type="SMART" id="SM00220">
    <property type="entry name" value="S_TKc"/>
    <property type="match status" value="1"/>
</dbReference>
<keyword evidence="9" id="KW-0808">Transferase</keyword>
<evidence type="ECO:0000313" key="9">
    <source>
        <dbReference type="EMBL" id="PIN14646.1"/>
    </source>
</evidence>
<dbReference type="EMBL" id="NKXS01002244">
    <property type="protein sequence ID" value="PIN14646.1"/>
    <property type="molecule type" value="Genomic_DNA"/>
</dbReference>
<sequence>MANREANSPEEGITISTAVAIDRDKNSQFAVRWAVDNLRMKEKQIILVNVSTQQNLHSRSALCEYVRANSIKTLVLGASARNAISRAFRNTSADVPTSVGKSEPDYCSVYAISRGKTTKIKSAVEFSTAPSISNTTLPLDIQETSPKFHLQDSWRSYILETSSSEGNNQHKISHESNKSTSPRNSISSNEYLHTIPWASTSMEFTPYGSNYSSSENDMEFGQVTPSKRFLGIKNFALQQSVNFLNLRGRNLENLSDSLSGSSDHSESILSDVSYEVLDQPRISDASRNSTSSQTAELEEDLRRMKLELKQIIAKYNAACQEALSAREKVRDIVQWKTEEENKLAEAKYSQEAAMAIVEREKNKCKAAVEIAKRAQKIAELEKYSIEEIEAATNFFSSSDKIGEGGYGPVYRGSIDHTDVAIKILRSDISEGHKQFNREVEVLSRMRHPNMVILLGACPEYGCIVYEYMENGCLEDRLFCKNGTPPLPWRARFRIAAEIATALNFLHQTKPEPIVHRDLKPANILLDKNYISKISDVGLSMLVPPSVADTVTQYRMTAAAGTFCYIDPEYQQTGMLGTKSDIYSLGILLLQIITAKAPMGLIHQVQSAIEVGKFAEVIDRTGGEWPMEEALNFAKLALKCCELRRRDRPGLESVILPELERLRDLGSENIHEGRFHYMYSHGQSSQGSSRSSQVRIFYIK</sequence>
<evidence type="ECO:0000256" key="1">
    <source>
        <dbReference type="ARBA" id="ARBA00000900"/>
    </source>
</evidence>
<feature type="coiled-coil region" evidence="6">
    <location>
        <begin position="287"/>
        <end position="321"/>
    </location>
</feature>
<keyword evidence="3" id="KW-0547">Nucleotide-binding</keyword>
<evidence type="ECO:0000256" key="3">
    <source>
        <dbReference type="ARBA" id="ARBA00022741"/>
    </source>
</evidence>
<evidence type="ECO:0000259" key="8">
    <source>
        <dbReference type="PROSITE" id="PS50011"/>
    </source>
</evidence>
<keyword evidence="4" id="KW-0833">Ubl conjugation pathway</keyword>
<dbReference type="OrthoDB" id="4062651at2759"/>
<dbReference type="GO" id="GO:0005524">
    <property type="term" value="F:ATP binding"/>
    <property type="evidence" value="ECO:0007669"/>
    <property type="project" value="UniProtKB-KW"/>
</dbReference>
<dbReference type="Gene3D" id="1.10.510.10">
    <property type="entry name" value="Transferase(Phosphotransferase) domain 1"/>
    <property type="match status" value="1"/>
</dbReference>
<dbReference type="InterPro" id="IPR011009">
    <property type="entry name" value="Kinase-like_dom_sf"/>
</dbReference>
<dbReference type="PANTHER" id="PTHR45647:SF51">
    <property type="entry name" value="PROTEIN KINASE SUPERFAMILY PROTEIN"/>
    <property type="match status" value="1"/>
</dbReference>
<dbReference type="PROSITE" id="PS50011">
    <property type="entry name" value="PROTEIN_KINASE_DOM"/>
    <property type="match status" value="1"/>
</dbReference>
<organism evidence="9 10">
    <name type="scientific">Handroanthus impetiginosus</name>
    <dbReference type="NCBI Taxonomy" id="429701"/>
    <lineage>
        <taxon>Eukaryota</taxon>
        <taxon>Viridiplantae</taxon>
        <taxon>Streptophyta</taxon>
        <taxon>Embryophyta</taxon>
        <taxon>Tracheophyta</taxon>
        <taxon>Spermatophyta</taxon>
        <taxon>Magnoliopsida</taxon>
        <taxon>eudicotyledons</taxon>
        <taxon>Gunneridae</taxon>
        <taxon>Pentapetalae</taxon>
        <taxon>asterids</taxon>
        <taxon>lamiids</taxon>
        <taxon>Lamiales</taxon>
        <taxon>Bignoniaceae</taxon>
        <taxon>Crescentiina</taxon>
        <taxon>Tabebuia alliance</taxon>
        <taxon>Handroanthus</taxon>
    </lineage>
</organism>
<accession>A0A2G9HAW5</accession>
<comment type="catalytic activity">
    <reaction evidence="1">
        <text>S-ubiquitinyl-[E2 ubiquitin-conjugating enzyme]-L-cysteine + [acceptor protein]-L-lysine = [E2 ubiquitin-conjugating enzyme]-L-cysteine + N(6)-ubiquitinyl-[acceptor protein]-L-lysine.</text>
        <dbReference type="EC" id="2.3.2.27"/>
    </reaction>
</comment>
<evidence type="ECO:0000256" key="7">
    <source>
        <dbReference type="SAM" id="MobiDB-lite"/>
    </source>
</evidence>
<evidence type="ECO:0000256" key="2">
    <source>
        <dbReference type="ARBA" id="ARBA00012483"/>
    </source>
</evidence>
<feature type="region of interest" description="Disordered" evidence="7">
    <location>
        <begin position="165"/>
        <end position="187"/>
    </location>
</feature>
<dbReference type="InterPro" id="IPR008271">
    <property type="entry name" value="Ser/Thr_kinase_AS"/>
</dbReference>
<evidence type="ECO:0000313" key="10">
    <source>
        <dbReference type="Proteomes" id="UP000231279"/>
    </source>
</evidence>
<dbReference type="PANTHER" id="PTHR45647">
    <property type="entry name" value="OS02G0152300 PROTEIN"/>
    <property type="match status" value="1"/>
</dbReference>
<dbReference type="GO" id="GO:0004674">
    <property type="term" value="F:protein serine/threonine kinase activity"/>
    <property type="evidence" value="ECO:0007669"/>
    <property type="project" value="UniProtKB-KW"/>
</dbReference>
<dbReference type="Pfam" id="PF00069">
    <property type="entry name" value="Pkinase"/>
    <property type="match status" value="1"/>
</dbReference>
<dbReference type="STRING" id="429701.A0A2G9HAW5"/>
<dbReference type="InterPro" id="IPR000719">
    <property type="entry name" value="Prot_kinase_dom"/>
</dbReference>
<protein>
    <recommendedName>
        <fullName evidence="2">RING-type E3 ubiquitin transferase</fullName>
        <ecNumber evidence="2">2.3.2.27</ecNumber>
    </recommendedName>
</protein>
<dbReference type="AlphaFoldDB" id="A0A2G9HAW5"/>
<dbReference type="FunFam" id="3.30.200.20:FF:000162">
    <property type="entry name" value="Adenine nucleotide alpha hydrolase-like domain kinase"/>
    <property type="match status" value="1"/>
</dbReference>
<evidence type="ECO:0000256" key="6">
    <source>
        <dbReference type="SAM" id="Coils"/>
    </source>
</evidence>
<feature type="compositionally biased region" description="Polar residues" evidence="7">
    <location>
        <begin position="178"/>
        <end position="187"/>
    </location>
</feature>
<evidence type="ECO:0000256" key="5">
    <source>
        <dbReference type="ARBA" id="ARBA00022840"/>
    </source>
</evidence>